<accession>A0A2K1QUD5</accession>
<feature type="domain" description="DJ-1/PfpI" evidence="1">
    <location>
        <begin position="8"/>
        <end position="184"/>
    </location>
</feature>
<proteinExistence type="predicted"/>
<gene>
    <name evidence="2" type="ORF">CAC42_5226</name>
</gene>
<comment type="caution">
    <text evidence="2">The sequence shown here is derived from an EMBL/GenBank/DDBJ whole genome shotgun (WGS) entry which is preliminary data.</text>
</comment>
<dbReference type="InParanoid" id="A0A2K1QUD5"/>
<dbReference type="SUPFAM" id="SSF52317">
    <property type="entry name" value="Class I glutamine amidotransferase-like"/>
    <property type="match status" value="1"/>
</dbReference>
<reference evidence="2 3" key="1">
    <citation type="submission" date="2017-06" db="EMBL/GenBank/DDBJ databases">
        <title>Draft genome sequence of a variant of Elsinoe murrayae.</title>
        <authorList>
            <person name="Cheng Q."/>
        </authorList>
    </citation>
    <scope>NUCLEOTIDE SEQUENCE [LARGE SCALE GENOMIC DNA]</scope>
    <source>
        <strain evidence="2 3">CQ-2017a</strain>
    </source>
</reference>
<dbReference type="Proteomes" id="UP000243797">
    <property type="component" value="Unassembled WGS sequence"/>
</dbReference>
<dbReference type="EMBL" id="NKHZ01000039">
    <property type="protein sequence ID" value="PNS18687.1"/>
    <property type="molecule type" value="Genomic_DNA"/>
</dbReference>
<organism evidence="2 3">
    <name type="scientific">Sphaceloma murrayae</name>
    <dbReference type="NCBI Taxonomy" id="2082308"/>
    <lineage>
        <taxon>Eukaryota</taxon>
        <taxon>Fungi</taxon>
        <taxon>Dikarya</taxon>
        <taxon>Ascomycota</taxon>
        <taxon>Pezizomycotina</taxon>
        <taxon>Dothideomycetes</taxon>
        <taxon>Dothideomycetidae</taxon>
        <taxon>Myriangiales</taxon>
        <taxon>Elsinoaceae</taxon>
        <taxon>Sphaceloma</taxon>
    </lineage>
</organism>
<dbReference type="CDD" id="cd03139">
    <property type="entry name" value="GATase1_PfpI_2"/>
    <property type="match status" value="1"/>
</dbReference>
<dbReference type="InterPro" id="IPR052158">
    <property type="entry name" value="INH-QAR"/>
</dbReference>
<dbReference type="STRING" id="2082308.A0A2K1QUD5"/>
<protein>
    <recommendedName>
        <fullName evidence="1">DJ-1/PfpI domain-containing protein</fullName>
    </recommendedName>
</protein>
<evidence type="ECO:0000313" key="2">
    <source>
        <dbReference type="EMBL" id="PNS18687.1"/>
    </source>
</evidence>
<dbReference type="PANTHER" id="PTHR43130">
    <property type="entry name" value="ARAC-FAMILY TRANSCRIPTIONAL REGULATOR"/>
    <property type="match status" value="1"/>
</dbReference>
<dbReference type="OrthoDB" id="543156at2759"/>
<keyword evidence="3" id="KW-1185">Reference proteome</keyword>
<dbReference type="Pfam" id="PF01965">
    <property type="entry name" value="DJ-1_PfpI"/>
    <property type="match status" value="1"/>
</dbReference>
<dbReference type="Gene3D" id="3.40.50.880">
    <property type="match status" value="1"/>
</dbReference>
<evidence type="ECO:0000259" key="1">
    <source>
        <dbReference type="Pfam" id="PF01965"/>
    </source>
</evidence>
<dbReference type="AlphaFoldDB" id="A0A2K1QUD5"/>
<evidence type="ECO:0000313" key="3">
    <source>
        <dbReference type="Proteomes" id="UP000243797"/>
    </source>
</evidence>
<dbReference type="InterPro" id="IPR029062">
    <property type="entry name" value="Class_I_gatase-like"/>
</dbReference>
<sequence length="227" mass="24812">MTTTKPKDIAVVLFPAFQALDVFGPLDALNILSRTQPLNLHIIASTLDPVSTKPIVTNTAGSNFSESIVPTHTFADPPPNLDVLLVPGGLGTRGPDLDPLVGFIRTIYPSLQYMLTVCTGSWLVARSGVLDGRRATSNKRSWAARLEYGGERVRWVAKARWVVDGNIWTSSGVSAGMDATLDWIKTVWDEGTARDVANFMEYDWHTDASWDPFADLYGLTNTEGEGE</sequence>
<name>A0A2K1QUD5_9PEZI</name>
<dbReference type="PANTHER" id="PTHR43130:SF15">
    <property type="entry name" value="THIJ_PFPI FAMILY PROTEIN (AFU_ORTHOLOGUE AFUA_5G14240)"/>
    <property type="match status" value="1"/>
</dbReference>
<dbReference type="InterPro" id="IPR002818">
    <property type="entry name" value="DJ-1/PfpI"/>
</dbReference>